<keyword evidence="2 4" id="KW-0238">DNA-binding</keyword>
<protein>
    <submittedName>
        <fullName evidence="6">TetR family transcriptional regulator</fullName>
    </submittedName>
</protein>
<sequence length="203" mass="22550">MRSMSRHPLYPDTQAHILDTGEMLIQHRGFTALGLAELLREAGVPKGSFYHYFKSKEDFGVALLSRYFADYDTALQLGLGENAPGNQRERLLAYFARWVERAECHDHSNTCLAVKLSAEVSDLSEPMREVLKRGMDQVMARLASAIQAGIAEGSLAPHPQPGVLAESLYANWLGMALLSKVARDSTPLRRLLVETAQRLQAEP</sequence>
<evidence type="ECO:0000256" key="2">
    <source>
        <dbReference type="ARBA" id="ARBA00023125"/>
    </source>
</evidence>
<evidence type="ECO:0000256" key="3">
    <source>
        <dbReference type="ARBA" id="ARBA00023163"/>
    </source>
</evidence>
<dbReference type="InterPro" id="IPR036271">
    <property type="entry name" value="Tet_transcr_reg_TetR-rel_C_sf"/>
</dbReference>
<organism evidence="6 7">
    <name type="scientific">Craterilacuibacter sinensis</name>
    <dbReference type="NCBI Taxonomy" id="2686017"/>
    <lineage>
        <taxon>Bacteria</taxon>
        <taxon>Pseudomonadati</taxon>
        <taxon>Pseudomonadota</taxon>
        <taxon>Betaproteobacteria</taxon>
        <taxon>Neisseriales</taxon>
        <taxon>Neisseriaceae</taxon>
        <taxon>Craterilacuibacter</taxon>
    </lineage>
</organism>
<keyword evidence="1" id="KW-0805">Transcription regulation</keyword>
<keyword evidence="7" id="KW-1185">Reference proteome</keyword>
<dbReference type="Gene3D" id="1.10.357.10">
    <property type="entry name" value="Tetracycline Repressor, domain 2"/>
    <property type="match status" value="1"/>
</dbReference>
<name>A0A845BHD9_9NEIS</name>
<dbReference type="PRINTS" id="PR00455">
    <property type="entry name" value="HTHTETR"/>
</dbReference>
<dbReference type="SUPFAM" id="SSF46689">
    <property type="entry name" value="Homeodomain-like"/>
    <property type="match status" value="1"/>
</dbReference>
<feature type="DNA-binding region" description="H-T-H motif" evidence="4">
    <location>
        <begin position="34"/>
        <end position="53"/>
    </location>
</feature>
<proteinExistence type="predicted"/>
<dbReference type="PANTHER" id="PTHR47506">
    <property type="entry name" value="TRANSCRIPTIONAL REGULATORY PROTEIN"/>
    <property type="match status" value="1"/>
</dbReference>
<dbReference type="Pfam" id="PF00440">
    <property type="entry name" value="TetR_N"/>
    <property type="match status" value="1"/>
</dbReference>
<keyword evidence="3" id="KW-0804">Transcription</keyword>
<evidence type="ECO:0000259" key="5">
    <source>
        <dbReference type="PROSITE" id="PS50977"/>
    </source>
</evidence>
<gene>
    <name evidence="6" type="ORF">GQF02_01215</name>
</gene>
<evidence type="ECO:0000256" key="4">
    <source>
        <dbReference type="PROSITE-ProRule" id="PRU00335"/>
    </source>
</evidence>
<dbReference type="PROSITE" id="PS50977">
    <property type="entry name" value="HTH_TETR_2"/>
    <property type="match status" value="1"/>
</dbReference>
<accession>A0A845BHD9</accession>
<dbReference type="Pfam" id="PF16925">
    <property type="entry name" value="TetR_C_13"/>
    <property type="match status" value="1"/>
</dbReference>
<feature type="domain" description="HTH tetR-type" evidence="5">
    <location>
        <begin position="11"/>
        <end position="71"/>
    </location>
</feature>
<evidence type="ECO:0000313" key="6">
    <source>
        <dbReference type="EMBL" id="MXR35619.1"/>
    </source>
</evidence>
<reference evidence="6 7" key="1">
    <citation type="submission" date="2019-12" db="EMBL/GenBank/DDBJ databases">
        <title>Neisseriaceae gen. nov. sp. Genome sequencing and assembly.</title>
        <authorList>
            <person name="Liu Z."/>
            <person name="Li A."/>
        </authorList>
    </citation>
    <scope>NUCLEOTIDE SEQUENCE [LARGE SCALE GENOMIC DNA]</scope>
    <source>
        <strain evidence="6 7">B2N2-7</strain>
    </source>
</reference>
<dbReference type="InterPro" id="IPR011075">
    <property type="entry name" value="TetR_C"/>
</dbReference>
<evidence type="ECO:0000313" key="7">
    <source>
        <dbReference type="Proteomes" id="UP000467214"/>
    </source>
</evidence>
<dbReference type="SUPFAM" id="SSF48498">
    <property type="entry name" value="Tetracyclin repressor-like, C-terminal domain"/>
    <property type="match status" value="1"/>
</dbReference>
<dbReference type="PANTHER" id="PTHR47506:SF6">
    <property type="entry name" value="HTH-TYPE TRANSCRIPTIONAL REPRESSOR NEMR"/>
    <property type="match status" value="1"/>
</dbReference>
<evidence type="ECO:0000256" key="1">
    <source>
        <dbReference type="ARBA" id="ARBA00023015"/>
    </source>
</evidence>
<dbReference type="Proteomes" id="UP000467214">
    <property type="component" value="Unassembled WGS sequence"/>
</dbReference>
<dbReference type="AlphaFoldDB" id="A0A845BHD9"/>
<comment type="caution">
    <text evidence="6">The sequence shown here is derived from an EMBL/GenBank/DDBJ whole genome shotgun (WGS) entry which is preliminary data.</text>
</comment>
<dbReference type="EMBL" id="WSSB01000001">
    <property type="protein sequence ID" value="MXR35619.1"/>
    <property type="molecule type" value="Genomic_DNA"/>
</dbReference>
<dbReference type="InterPro" id="IPR001647">
    <property type="entry name" value="HTH_TetR"/>
</dbReference>
<dbReference type="InterPro" id="IPR009057">
    <property type="entry name" value="Homeodomain-like_sf"/>
</dbReference>
<dbReference type="GO" id="GO:0003677">
    <property type="term" value="F:DNA binding"/>
    <property type="evidence" value="ECO:0007669"/>
    <property type="project" value="UniProtKB-UniRule"/>
</dbReference>